<organism evidence="2 3">
    <name type="scientific">Parasphaerochaeta coccoides (strain ATCC BAA-1237 / DSM 17374 / SPN1)</name>
    <name type="common">Sphaerochaeta coccoides</name>
    <dbReference type="NCBI Taxonomy" id="760011"/>
    <lineage>
        <taxon>Bacteria</taxon>
        <taxon>Pseudomonadati</taxon>
        <taxon>Spirochaetota</taxon>
        <taxon>Spirochaetia</taxon>
        <taxon>Spirochaetales</taxon>
        <taxon>Sphaerochaetaceae</taxon>
        <taxon>Parasphaerochaeta</taxon>
    </lineage>
</organism>
<dbReference type="RefSeq" id="WP_013740065.1">
    <property type="nucleotide sequence ID" value="NC_015436.1"/>
</dbReference>
<dbReference type="EMBL" id="CP002659">
    <property type="protein sequence ID" value="AEC02671.1"/>
    <property type="molecule type" value="Genomic_DNA"/>
</dbReference>
<reference evidence="2 3" key="2">
    <citation type="journal article" date="2012" name="Stand. Genomic Sci.">
        <title>Complete genome sequence of the termite hindgut bacterium Spirochaeta coccoides type strain (SPN1(T)), reclassification in the genus Sphaerochaeta as Sphaerochaeta coccoides comb. nov. and emendations of the family Spirochaetaceae and the genus Sphaerochaeta.</title>
        <authorList>
            <person name="Abt B."/>
            <person name="Han C."/>
            <person name="Scheuner C."/>
            <person name="Lu M."/>
            <person name="Lapidus A."/>
            <person name="Nolan M."/>
            <person name="Lucas S."/>
            <person name="Hammon N."/>
            <person name="Deshpande S."/>
            <person name="Cheng J.F."/>
            <person name="Tapia R."/>
            <person name="Goodwin L.A."/>
            <person name="Pitluck S."/>
            <person name="Liolios K."/>
            <person name="Pagani I."/>
            <person name="Ivanova N."/>
            <person name="Mavromatis K."/>
            <person name="Mikhailova N."/>
            <person name="Huntemann M."/>
            <person name="Pati A."/>
            <person name="Chen A."/>
            <person name="Palaniappan K."/>
            <person name="Land M."/>
            <person name="Hauser L."/>
            <person name="Brambilla E.M."/>
            <person name="Rohde M."/>
            <person name="Spring S."/>
            <person name="Gronow S."/>
            <person name="Goker M."/>
            <person name="Woyke T."/>
            <person name="Bristow J."/>
            <person name="Eisen J.A."/>
            <person name="Markowitz V."/>
            <person name="Hugenholtz P."/>
            <person name="Kyrpides N.C."/>
            <person name="Klenk H.P."/>
            <person name="Detter J.C."/>
        </authorList>
    </citation>
    <scope>NUCLEOTIDE SEQUENCE [LARGE SCALE GENOMIC DNA]</scope>
    <source>
        <strain evidence="3">ATCC BAA-1237 / DSM 17374 / SPN1</strain>
    </source>
</reference>
<feature type="region of interest" description="Disordered" evidence="1">
    <location>
        <begin position="48"/>
        <end position="71"/>
    </location>
</feature>
<dbReference type="HOGENOM" id="CLU_2810173_0_0_12"/>
<name>F4GI73_PARC1</name>
<dbReference type="Proteomes" id="UP000007939">
    <property type="component" value="Chromosome"/>
</dbReference>
<keyword evidence="3" id="KW-1185">Reference proteome</keyword>
<reference evidence="3" key="1">
    <citation type="submission" date="2011-04" db="EMBL/GenBank/DDBJ databases">
        <title>The complete genome of Spirochaeta coccoides DSM 17374.</title>
        <authorList>
            <person name="Lucas S."/>
            <person name="Copeland A."/>
            <person name="Lapidus A."/>
            <person name="Bruce D."/>
            <person name="Goodwin L."/>
            <person name="Pitluck S."/>
            <person name="Peters L."/>
            <person name="Kyrpides N."/>
            <person name="Mavromatis K."/>
            <person name="Pagani I."/>
            <person name="Ivanova N."/>
            <person name="Ovchinnikova G."/>
            <person name="Lu M."/>
            <person name="Detter J.C."/>
            <person name="Tapia R."/>
            <person name="Han C."/>
            <person name="Land M."/>
            <person name="Hauser L."/>
            <person name="Markowitz V."/>
            <person name="Cheng J.-F."/>
            <person name="Hugenholtz P."/>
            <person name="Woyke T."/>
            <person name="Wu D."/>
            <person name="Spring S."/>
            <person name="Schroeder M."/>
            <person name="Brambilla E."/>
            <person name="Klenk H.-P."/>
            <person name="Eisen J.A."/>
        </authorList>
    </citation>
    <scope>NUCLEOTIDE SEQUENCE [LARGE SCALE GENOMIC DNA]</scope>
    <source>
        <strain evidence="3">ATCC BAA-1237 / DSM 17374 / SPN1</strain>
    </source>
</reference>
<dbReference type="AlphaFoldDB" id="F4GI73"/>
<evidence type="ECO:0000313" key="3">
    <source>
        <dbReference type="Proteomes" id="UP000007939"/>
    </source>
</evidence>
<accession>F4GI73</accession>
<feature type="compositionally biased region" description="Basic residues" evidence="1">
    <location>
        <begin position="49"/>
        <end position="63"/>
    </location>
</feature>
<gene>
    <name evidence="2" type="ordered locus">Spico_1468</name>
</gene>
<sequence length="71" mass="7698">MSKYITVKEAAAELGVTTQTIAQTLRGLGVEKFGGIYLIDDTVMEQLKSRKGKSGRPKGAKNKVKTEARLS</sequence>
<protein>
    <submittedName>
        <fullName evidence="2">DNA binding domain protein, excisionase family</fullName>
    </submittedName>
</protein>
<dbReference type="KEGG" id="scc:Spico_1468"/>
<proteinExistence type="predicted"/>
<evidence type="ECO:0000256" key="1">
    <source>
        <dbReference type="SAM" id="MobiDB-lite"/>
    </source>
</evidence>
<evidence type="ECO:0000313" key="2">
    <source>
        <dbReference type="EMBL" id="AEC02671.1"/>
    </source>
</evidence>